<reference evidence="1" key="2">
    <citation type="submission" date="2021-09" db="EMBL/GenBank/DDBJ databases">
        <authorList>
            <person name="Jia N."/>
            <person name="Wang J."/>
            <person name="Shi W."/>
            <person name="Du L."/>
            <person name="Sun Y."/>
            <person name="Zhan W."/>
            <person name="Jiang J."/>
            <person name="Wang Q."/>
            <person name="Zhang B."/>
            <person name="Ji P."/>
            <person name="Sakyi L.B."/>
            <person name="Cui X."/>
            <person name="Yuan T."/>
            <person name="Jiang B."/>
            <person name="Yang W."/>
            <person name="Lam T.T.-Y."/>
            <person name="Chang Q."/>
            <person name="Ding S."/>
            <person name="Wang X."/>
            <person name="Zhu J."/>
            <person name="Ruan X."/>
            <person name="Zhao L."/>
            <person name="Wei J."/>
            <person name="Que T."/>
            <person name="Du C."/>
            <person name="Cheng J."/>
            <person name="Dai P."/>
            <person name="Han X."/>
            <person name="Huang E."/>
            <person name="Gao Y."/>
            <person name="Liu J."/>
            <person name="Shao H."/>
            <person name="Ye R."/>
            <person name="Li L."/>
            <person name="Wei W."/>
            <person name="Wang X."/>
            <person name="Wang C."/>
            <person name="Huo Q."/>
            <person name="Li W."/>
            <person name="Guo W."/>
            <person name="Chen H."/>
            <person name="Chen S."/>
            <person name="Zhou L."/>
            <person name="Zhou L."/>
            <person name="Ni X."/>
            <person name="Tian J."/>
            <person name="Zhou Y."/>
            <person name="Sheng Y."/>
            <person name="Liu T."/>
            <person name="Pan Y."/>
            <person name="Xia L."/>
            <person name="Li J."/>
            <person name="Zhao F."/>
            <person name="Cao W."/>
        </authorList>
    </citation>
    <scope>NUCLEOTIDE SEQUENCE</scope>
    <source>
        <strain evidence="1">Rsan-2018</strain>
        <tissue evidence="1">Larvae</tissue>
    </source>
</reference>
<evidence type="ECO:0000313" key="1">
    <source>
        <dbReference type="EMBL" id="KAH7982504.1"/>
    </source>
</evidence>
<proteinExistence type="predicted"/>
<dbReference type="AlphaFoldDB" id="A0A9D4T748"/>
<dbReference type="VEuPathDB" id="VectorBase:RSAN_035316"/>
<keyword evidence="2" id="KW-1185">Reference proteome</keyword>
<organism evidence="1 2">
    <name type="scientific">Rhipicephalus sanguineus</name>
    <name type="common">Brown dog tick</name>
    <name type="synonym">Ixodes sanguineus</name>
    <dbReference type="NCBI Taxonomy" id="34632"/>
    <lineage>
        <taxon>Eukaryota</taxon>
        <taxon>Metazoa</taxon>
        <taxon>Ecdysozoa</taxon>
        <taxon>Arthropoda</taxon>
        <taxon>Chelicerata</taxon>
        <taxon>Arachnida</taxon>
        <taxon>Acari</taxon>
        <taxon>Parasitiformes</taxon>
        <taxon>Ixodida</taxon>
        <taxon>Ixodoidea</taxon>
        <taxon>Ixodidae</taxon>
        <taxon>Rhipicephalinae</taxon>
        <taxon>Rhipicephalus</taxon>
        <taxon>Rhipicephalus</taxon>
    </lineage>
</organism>
<sequence>MKECASSGVHPTYNEARRRGLKLSSARLDKDRACFVDVASYAQEAFCSVFVGCDSKVIIALALTDGVHDTIYSDSQAAIKAFQMGMVVPQVLQIIQKAKDLKNHSLVWFPAHLGTIEGASLNPNEEAHLHEV</sequence>
<protein>
    <recommendedName>
        <fullName evidence="3">Tick transposon</fullName>
    </recommendedName>
</protein>
<evidence type="ECO:0008006" key="3">
    <source>
        <dbReference type="Google" id="ProtNLM"/>
    </source>
</evidence>
<comment type="caution">
    <text evidence="1">The sequence shown here is derived from an EMBL/GenBank/DDBJ whole genome shotgun (WGS) entry which is preliminary data.</text>
</comment>
<accession>A0A9D4T748</accession>
<dbReference type="EMBL" id="JABSTV010001245">
    <property type="protein sequence ID" value="KAH7982504.1"/>
    <property type="molecule type" value="Genomic_DNA"/>
</dbReference>
<dbReference type="Proteomes" id="UP000821837">
    <property type="component" value="Chromosome 1"/>
</dbReference>
<name>A0A9D4T748_RHISA</name>
<evidence type="ECO:0000313" key="2">
    <source>
        <dbReference type="Proteomes" id="UP000821837"/>
    </source>
</evidence>
<reference evidence="1" key="1">
    <citation type="journal article" date="2020" name="Cell">
        <title>Large-Scale Comparative Analyses of Tick Genomes Elucidate Their Genetic Diversity and Vector Capacities.</title>
        <authorList>
            <consortium name="Tick Genome and Microbiome Consortium (TIGMIC)"/>
            <person name="Jia N."/>
            <person name="Wang J."/>
            <person name="Shi W."/>
            <person name="Du L."/>
            <person name="Sun Y."/>
            <person name="Zhan W."/>
            <person name="Jiang J.F."/>
            <person name="Wang Q."/>
            <person name="Zhang B."/>
            <person name="Ji P."/>
            <person name="Bell-Sakyi L."/>
            <person name="Cui X.M."/>
            <person name="Yuan T.T."/>
            <person name="Jiang B.G."/>
            <person name="Yang W.F."/>
            <person name="Lam T.T."/>
            <person name="Chang Q.C."/>
            <person name="Ding S.J."/>
            <person name="Wang X.J."/>
            <person name="Zhu J.G."/>
            <person name="Ruan X.D."/>
            <person name="Zhao L."/>
            <person name="Wei J.T."/>
            <person name="Ye R.Z."/>
            <person name="Que T.C."/>
            <person name="Du C.H."/>
            <person name="Zhou Y.H."/>
            <person name="Cheng J.X."/>
            <person name="Dai P.F."/>
            <person name="Guo W.B."/>
            <person name="Han X.H."/>
            <person name="Huang E.J."/>
            <person name="Li L.F."/>
            <person name="Wei W."/>
            <person name="Gao Y.C."/>
            <person name="Liu J.Z."/>
            <person name="Shao H.Z."/>
            <person name="Wang X."/>
            <person name="Wang C.C."/>
            <person name="Yang T.C."/>
            <person name="Huo Q.B."/>
            <person name="Li W."/>
            <person name="Chen H.Y."/>
            <person name="Chen S.E."/>
            <person name="Zhou L.G."/>
            <person name="Ni X.B."/>
            <person name="Tian J.H."/>
            <person name="Sheng Y."/>
            <person name="Liu T."/>
            <person name="Pan Y.S."/>
            <person name="Xia L.Y."/>
            <person name="Li J."/>
            <person name="Zhao F."/>
            <person name="Cao W.C."/>
        </authorList>
    </citation>
    <scope>NUCLEOTIDE SEQUENCE</scope>
    <source>
        <strain evidence="1">Rsan-2018</strain>
    </source>
</reference>
<gene>
    <name evidence="1" type="ORF">HPB52_005422</name>
</gene>